<reference evidence="1 2" key="1">
    <citation type="journal article" date="2021" name="Nat. Commun.">
        <title>Genetic determinants of endophytism in the Arabidopsis root mycobiome.</title>
        <authorList>
            <person name="Mesny F."/>
            <person name="Miyauchi S."/>
            <person name="Thiergart T."/>
            <person name="Pickel B."/>
            <person name="Atanasova L."/>
            <person name="Karlsson M."/>
            <person name="Huettel B."/>
            <person name="Barry K.W."/>
            <person name="Haridas S."/>
            <person name="Chen C."/>
            <person name="Bauer D."/>
            <person name="Andreopoulos W."/>
            <person name="Pangilinan J."/>
            <person name="LaButti K."/>
            <person name="Riley R."/>
            <person name="Lipzen A."/>
            <person name="Clum A."/>
            <person name="Drula E."/>
            <person name="Henrissat B."/>
            <person name="Kohler A."/>
            <person name="Grigoriev I.V."/>
            <person name="Martin F.M."/>
            <person name="Hacquard S."/>
        </authorList>
    </citation>
    <scope>NUCLEOTIDE SEQUENCE [LARGE SCALE GENOMIC DNA]</scope>
    <source>
        <strain evidence="1 2">MPI-SDFR-AT-0079</strain>
    </source>
</reference>
<protein>
    <submittedName>
        <fullName evidence="1">Uncharacterized protein</fullName>
    </submittedName>
</protein>
<organism evidence="1 2">
    <name type="scientific">Chaetomium tenue</name>
    <dbReference type="NCBI Taxonomy" id="1854479"/>
    <lineage>
        <taxon>Eukaryota</taxon>
        <taxon>Fungi</taxon>
        <taxon>Dikarya</taxon>
        <taxon>Ascomycota</taxon>
        <taxon>Pezizomycotina</taxon>
        <taxon>Sordariomycetes</taxon>
        <taxon>Sordariomycetidae</taxon>
        <taxon>Sordariales</taxon>
        <taxon>Chaetomiaceae</taxon>
        <taxon>Chaetomium</taxon>
    </lineage>
</organism>
<gene>
    <name evidence="1" type="ORF">F5144DRAFT_625689</name>
</gene>
<dbReference type="EMBL" id="JAGIZQ010000001">
    <property type="protein sequence ID" value="KAH6650683.1"/>
    <property type="molecule type" value="Genomic_DNA"/>
</dbReference>
<dbReference type="Proteomes" id="UP000724584">
    <property type="component" value="Unassembled WGS sequence"/>
</dbReference>
<sequence>MAVMMRSTSTHLRLPVAWVRGRVLRRQRGFLLISAHLLPACRLPSQLVILTLSFSQNKPEFKELQGNTIQSLTPTFSVSITPYSQSSWYSTHGLLGCRMISTKLCRWIH</sequence>
<keyword evidence="2" id="KW-1185">Reference proteome</keyword>
<comment type="caution">
    <text evidence="1">The sequence shown here is derived from an EMBL/GenBank/DDBJ whole genome shotgun (WGS) entry which is preliminary data.</text>
</comment>
<evidence type="ECO:0000313" key="1">
    <source>
        <dbReference type="EMBL" id="KAH6650683.1"/>
    </source>
</evidence>
<accession>A0ACB7PRJ8</accession>
<evidence type="ECO:0000313" key="2">
    <source>
        <dbReference type="Proteomes" id="UP000724584"/>
    </source>
</evidence>
<proteinExistence type="predicted"/>
<name>A0ACB7PRJ8_9PEZI</name>